<feature type="domain" description="Peptidase S8/S53" evidence="6">
    <location>
        <begin position="186"/>
        <end position="445"/>
    </location>
</feature>
<organism evidence="7 8">
    <name type="scientific">Candidatus Wallbacteria bacterium HGW-Wallbacteria-1</name>
    <dbReference type="NCBI Taxonomy" id="2013854"/>
    <lineage>
        <taxon>Bacteria</taxon>
        <taxon>Candidatus Walliibacteriota</taxon>
    </lineage>
</organism>
<dbReference type="InterPro" id="IPR023828">
    <property type="entry name" value="Peptidase_S8_Ser-AS"/>
</dbReference>
<dbReference type="InterPro" id="IPR000209">
    <property type="entry name" value="Peptidase_S8/S53_dom"/>
</dbReference>
<evidence type="ECO:0000256" key="2">
    <source>
        <dbReference type="ARBA" id="ARBA00022670"/>
    </source>
</evidence>
<dbReference type="Proteomes" id="UP000233256">
    <property type="component" value="Unassembled WGS sequence"/>
</dbReference>
<dbReference type="InterPro" id="IPR015500">
    <property type="entry name" value="Peptidase_S8_subtilisin-rel"/>
</dbReference>
<dbReference type="PROSITE" id="PS51892">
    <property type="entry name" value="SUBTILASE"/>
    <property type="match status" value="1"/>
</dbReference>
<dbReference type="PANTHER" id="PTHR43399">
    <property type="entry name" value="SUBTILISIN-RELATED"/>
    <property type="match status" value="1"/>
</dbReference>
<feature type="active site" description="Charge relay system" evidence="5">
    <location>
        <position position="397"/>
    </location>
</feature>
<dbReference type="InterPro" id="IPR051048">
    <property type="entry name" value="Peptidase_S8/S53_subtilisin"/>
</dbReference>
<dbReference type="PROSITE" id="PS00138">
    <property type="entry name" value="SUBTILASE_SER"/>
    <property type="match status" value="1"/>
</dbReference>
<dbReference type="InterPro" id="IPR036852">
    <property type="entry name" value="Peptidase_S8/S53_dom_sf"/>
</dbReference>
<dbReference type="Gene3D" id="3.40.50.200">
    <property type="entry name" value="Peptidase S8/S53 domain"/>
    <property type="match status" value="1"/>
</dbReference>
<dbReference type="PANTHER" id="PTHR43399:SF4">
    <property type="entry name" value="CELL WALL-ASSOCIATED PROTEASE"/>
    <property type="match status" value="1"/>
</dbReference>
<name>A0A2N1PMU1_9BACT</name>
<feature type="active site" description="Charge relay system" evidence="5">
    <location>
        <position position="228"/>
    </location>
</feature>
<evidence type="ECO:0000259" key="6">
    <source>
        <dbReference type="Pfam" id="PF00082"/>
    </source>
</evidence>
<dbReference type="SUPFAM" id="SSF49464">
    <property type="entry name" value="Carboxypeptidase regulatory domain-like"/>
    <property type="match status" value="1"/>
</dbReference>
<reference evidence="7 8" key="1">
    <citation type="journal article" date="2017" name="ISME J.">
        <title>Potential for microbial H2 and metal transformations associated with novel bacteria and archaea in deep terrestrial subsurface sediments.</title>
        <authorList>
            <person name="Hernsdorf A.W."/>
            <person name="Amano Y."/>
            <person name="Miyakawa K."/>
            <person name="Ise K."/>
            <person name="Suzuki Y."/>
            <person name="Anantharaman K."/>
            <person name="Probst A."/>
            <person name="Burstein D."/>
            <person name="Thomas B.C."/>
            <person name="Banfield J.F."/>
        </authorList>
    </citation>
    <scope>NUCLEOTIDE SEQUENCE [LARGE SCALE GENOMIC DNA]</scope>
    <source>
        <strain evidence="7">HGW-Wallbacteria-1</strain>
    </source>
</reference>
<keyword evidence="3 5" id="KW-0378">Hydrolase</keyword>
<dbReference type="InterPro" id="IPR013784">
    <property type="entry name" value="Carb-bd-like_fold"/>
</dbReference>
<evidence type="ECO:0000256" key="5">
    <source>
        <dbReference type="PROSITE-ProRule" id="PRU01240"/>
    </source>
</evidence>
<evidence type="ECO:0000256" key="1">
    <source>
        <dbReference type="ARBA" id="ARBA00011073"/>
    </source>
</evidence>
<keyword evidence="2 5" id="KW-0645">Protease</keyword>
<evidence type="ECO:0000256" key="3">
    <source>
        <dbReference type="ARBA" id="ARBA00022801"/>
    </source>
</evidence>
<keyword evidence="4 5" id="KW-0720">Serine protease</keyword>
<dbReference type="SUPFAM" id="SSF52743">
    <property type="entry name" value="Subtilisin-like"/>
    <property type="match status" value="1"/>
</dbReference>
<dbReference type="Gene3D" id="2.60.40.1120">
    <property type="entry name" value="Carboxypeptidase-like, regulatory domain"/>
    <property type="match status" value="1"/>
</dbReference>
<comment type="similarity">
    <text evidence="1 5">Belongs to the peptidase S8 family.</text>
</comment>
<feature type="active site" description="Charge relay system" evidence="5">
    <location>
        <position position="195"/>
    </location>
</feature>
<proteinExistence type="inferred from homology"/>
<dbReference type="InterPro" id="IPR008969">
    <property type="entry name" value="CarboxyPept-like_regulatory"/>
</dbReference>
<dbReference type="SUPFAM" id="SSF49452">
    <property type="entry name" value="Starch-binding domain-like"/>
    <property type="match status" value="1"/>
</dbReference>
<dbReference type="EMBL" id="PGXC01000014">
    <property type="protein sequence ID" value="PKK89664.1"/>
    <property type="molecule type" value="Genomic_DNA"/>
</dbReference>
<evidence type="ECO:0000313" key="8">
    <source>
        <dbReference type="Proteomes" id="UP000233256"/>
    </source>
</evidence>
<evidence type="ECO:0000313" key="7">
    <source>
        <dbReference type="EMBL" id="PKK89664.1"/>
    </source>
</evidence>
<sequence>MFTRKSGSLSISITIVLVSAFVTLAPLIPAFSKESGIDEAALDTTNGRRVIIITADPAGRVGGLRLPESTDPEKMRTIRSDYLRNLRIEGQRTTESLSGKVKDLGGRVLTKLPLSGAISAVIPPNCEQSLKGLRGIRIIDDIIIEAPEPIRSSNVEGESEGQFGGYTFGLFNMGIPQVRNRFGLSGKGVLIGQIDTGIDGNHPELRGQIAAYRDFTSSDTEPVDTNGHGTHTAATIAGADAGKIKSSVAPGARLLIARGIGGFQSKLLESMEWMTDPDGNPQTHDYPKAVSCSWHSGGADTEPFYRMIQRWLDMGILPCFSAGNSGPSSETITKPKEYPGTLAVGAVDFKDTAADFSSRGPAIFKDRKIDKPDVCAPGKDVLSAKTGGGYVTKSGTSMACPHVAGLAALLFEANPSLNVHEAIRILKTTSVDLGPSGYDHTYGQGRVDALAACEAAMSGGRITGTAISDSGKAVQANIMVTNMNRCFRASSDGSFTLFLPAGTHELLFTSFGMENFNCSVNVKKGETITRDAIMKNSPTHSVHGMITSSLDSSNLDAEISLLGHPEFSSATDSEGRFSIDVPGGEHRFLIMAKLFRNHTTPAMTISGSETLNIELEPLPHILLVADDNEKSYESFFENSLRDAGLDYDLFICSNNEIPSWKDAMAYPVIFWFTGSDTKTTLLEKDQILLREFLRSGGGLVLSGQDIAFDLKNEEFLSQVMKTSYLKDKAPTRKVIGSGPLQGLTMNISLGDGANNQLYPDVIGLQEGAEAIAAYDQENTGWAGVIADGPEGKGRVAFISFGLEAVSTAPDRAELARRLVEAVKPSLIRRIERLTMLWNSENPTRLNSLAAADLSLASEICETQENRDPKQDSMNLKNDLRDFARKAVENSWQIPPKIQEVLRITR</sequence>
<dbReference type="Pfam" id="PF00082">
    <property type="entry name" value="Peptidase_S8"/>
    <property type="match status" value="1"/>
</dbReference>
<gene>
    <name evidence="7" type="ORF">CVV64_13390</name>
</gene>
<dbReference type="GO" id="GO:0006508">
    <property type="term" value="P:proteolysis"/>
    <property type="evidence" value="ECO:0007669"/>
    <property type="project" value="UniProtKB-KW"/>
</dbReference>
<dbReference type="AlphaFoldDB" id="A0A2N1PMU1"/>
<dbReference type="GO" id="GO:0030246">
    <property type="term" value="F:carbohydrate binding"/>
    <property type="evidence" value="ECO:0007669"/>
    <property type="project" value="InterPro"/>
</dbReference>
<dbReference type="GO" id="GO:0004252">
    <property type="term" value="F:serine-type endopeptidase activity"/>
    <property type="evidence" value="ECO:0007669"/>
    <property type="project" value="UniProtKB-UniRule"/>
</dbReference>
<protein>
    <recommendedName>
        <fullName evidence="6">Peptidase S8/S53 domain-containing protein</fullName>
    </recommendedName>
</protein>
<dbReference type="PRINTS" id="PR00723">
    <property type="entry name" value="SUBTILISIN"/>
</dbReference>
<accession>A0A2N1PMU1</accession>
<evidence type="ECO:0000256" key="4">
    <source>
        <dbReference type="ARBA" id="ARBA00022825"/>
    </source>
</evidence>
<comment type="caution">
    <text evidence="7">The sequence shown here is derived from an EMBL/GenBank/DDBJ whole genome shotgun (WGS) entry which is preliminary data.</text>
</comment>